<organism evidence="4 5">
    <name type="scientific">Amorphotheca resinae ATCC 22711</name>
    <dbReference type="NCBI Taxonomy" id="857342"/>
    <lineage>
        <taxon>Eukaryota</taxon>
        <taxon>Fungi</taxon>
        <taxon>Dikarya</taxon>
        <taxon>Ascomycota</taxon>
        <taxon>Pezizomycotina</taxon>
        <taxon>Leotiomycetes</taxon>
        <taxon>Helotiales</taxon>
        <taxon>Amorphothecaceae</taxon>
        <taxon>Amorphotheca</taxon>
    </lineage>
</organism>
<evidence type="ECO:0000259" key="3">
    <source>
        <dbReference type="Pfam" id="PF12539"/>
    </source>
</evidence>
<dbReference type="Proteomes" id="UP000241818">
    <property type="component" value="Unassembled WGS sequence"/>
</dbReference>
<dbReference type="PANTHER" id="PTHR28006">
    <property type="entry name" value="MONOPOLIN COMPLEX SUBUNIT CSM1"/>
    <property type="match status" value="1"/>
</dbReference>
<dbReference type="AlphaFoldDB" id="A0A2T3BBG2"/>
<feature type="region of interest" description="Disordered" evidence="2">
    <location>
        <begin position="1"/>
        <end position="241"/>
    </location>
</feature>
<protein>
    <recommendedName>
        <fullName evidence="3">Monopolin complex subunit Csm1/Pcs1 C-terminal domain-containing protein</fullName>
    </recommendedName>
</protein>
<dbReference type="InterPro" id="IPR038608">
    <property type="entry name" value="Csm1/Pcs1_C_sf"/>
</dbReference>
<feature type="domain" description="Monopolin complex subunit Csm1/Pcs1 C-terminal" evidence="3">
    <location>
        <begin position="400"/>
        <end position="487"/>
    </location>
</feature>
<feature type="compositionally biased region" description="Acidic residues" evidence="2">
    <location>
        <begin position="195"/>
        <end position="207"/>
    </location>
</feature>
<dbReference type="PANTHER" id="PTHR28006:SF1">
    <property type="entry name" value="MONOPOLIN COMPLEX SUBUNIT CSM1"/>
    <property type="match status" value="1"/>
</dbReference>
<evidence type="ECO:0000256" key="2">
    <source>
        <dbReference type="SAM" id="MobiDB-lite"/>
    </source>
</evidence>
<dbReference type="CDD" id="cd23787">
    <property type="entry name" value="RWD_CSM1"/>
    <property type="match status" value="1"/>
</dbReference>
<proteinExistence type="predicted"/>
<dbReference type="InterPro" id="IPR040349">
    <property type="entry name" value="Csm1/Pcs1"/>
</dbReference>
<dbReference type="GO" id="GO:0033551">
    <property type="term" value="C:monopolin complex"/>
    <property type="evidence" value="ECO:0007669"/>
    <property type="project" value="InterPro"/>
</dbReference>
<feature type="compositionally biased region" description="Basic residues" evidence="2">
    <location>
        <begin position="59"/>
        <end position="69"/>
    </location>
</feature>
<dbReference type="GO" id="GO:1990644">
    <property type="term" value="F:microtubule site clamp"/>
    <property type="evidence" value="ECO:0007669"/>
    <property type="project" value="TreeGrafter"/>
</dbReference>
<keyword evidence="1" id="KW-0175">Coiled coil</keyword>
<dbReference type="Pfam" id="PF12539">
    <property type="entry name" value="Csm1"/>
    <property type="match status" value="1"/>
</dbReference>
<dbReference type="EMBL" id="KZ679007">
    <property type="protein sequence ID" value="PSS25667.1"/>
    <property type="molecule type" value="Genomic_DNA"/>
</dbReference>
<dbReference type="STRING" id="857342.A0A2T3BBG2"/>
<dbReference type="GeneID" id="36569680"/>
<dbReference type="InterPro" id="IPR020981">
    <property type="entry name" value="Csm1/Pcs1_C"/>
</dbReference>
<dbReference type="RefSeq" id="XP_024724266.1">
    <property type="nucleotide sequence ID" value="XM_024861599.1"/>
</dbReference>
<feature type="compositionally biased region" description="Basic and acidic residues" evidence="2">
    <location>
        <begin position="162"/>
        <end position="172"/>
    </location>
</feature>
<dbReference type="GO" id="GO:0045144">
    <property type="term" value="P:meiotic sister chromatid segregation"/>
    <property type="evidence" value="ECO:0007669"/>
    <property type="project" value="TreeGrafter"/>
</dbReference>
<dbReference type="GO" id="GO:0072686">
    <property type="term" value="C:mitotic spindle"/>
    <property type="evidence" value="ECO:0007669"/>
    <property type="project" value="TreeGrafter"/>
</dbReference>
<reference evidence="4 5" key="1">
    <citation type="journal article" date="2018" name="New Phytol.">
        <title>Comparative genomics and transcriptomics depict ericoid mycorrhizal fungi as versatile saprotrophs and plant mutualists.</title>
        <authorList>
            <person name="Martino E."/>
            <person name="Morin E."/>
            <person name="Grelet G.A."/>
            <person name="Kuo A."/>
            <person name="Kohler A."/>
            <person name="Daghino S."/>
            <person name="Barry K.W."/>
            <person name="Cichocki N."/>
            <person name="Clum A."/>
            <person name="Dockter R.B."/>
            <person name="Hainaut M."/>
            <person name="Kuo R.C."/>
            <person name="LaButti K."/>
            <person name="Lindahl B.D."/>
            <person name="Lindquist E.A."/>
            <person name="Lipzen A."/>
            <person name="Khouja H.R."/>
            <person name="Magnuson J."/>
            <person name="Murat C."/>
            <person name="Ohm R.A."/>
            <person name="Singer S.W."/>
            <person name="Spatafora J.W."/>
            <person name="Wang M."/>
            <person name="Veneault-Fourrey C."/>
            <person name="Henrissat B."/>
            <person name="Grigoriev I.V."/>
            <person name="Martin F.M."/>
            <person name="Perotto S."/>
        </authorList>
    </citation>
    <scope>NUCLEOTIDE SEQUENCE [LARGE SCALE GENOMIC DNA]</scope>
    <source>
        <strain evidence="4 5">ATCC 22711</strain>
    </source>
</reference>
<feature type="compositionally biased region" description="Low complexity" evidence="2">
    <location>
        <begin position="212"/>
        <end position="228"/>
    </location>
</feature>
<sequence length="506" mass="55183">MSKSTYRTSTLSGLVDSDSDDIQFVERDAMPTPDSAAENKAPGKRGRGRPKAAVSAKVTKTKAPARRTSGRLVAKSKAVAAPKGKRKALADKTNQQHASDTEEVEEFDDIAMGGEPDPLVAKEPESKATKKKAPVGRGKIAKEVSTNTNYSIEDITPPAPRLESRATKEKLPLKRQAPTAPTSKEVIQESQVPDMEIDGDEEVEQDISVEIQSAQRPRSQSRPRQPSVPRRRAGSVLDTERSDPILRRKLGEMTKKYESLNVKYQDLREIGLKEAERNFERLKKQSEEKTAASDKLIASLKADVASHSALAKESRALKKKVESQLAEMATLKAQVAQMNASLEEARSQNKTLSAKLAANRSVAASVESANTKIPGSAVKANGGIRMMGTAEAAEAANAAQLKENLYSDLTGLIIRGVKREAEDDVFDCIQTGRNGTLHFKLAVANEKTADCYDDAQCQYVPQLDPSRDKGLTELLPDYLVDEIAFPRLQAAKFYARVVKALTEKAD</sequence>
<dbReference type="GO" id="GO:0051315">
    <property type="term" value="P:attachment of mitotic spindle microtubules to kinetochore"/>
    <property type="evidence" value="ECO:0007669"/>
    <property type="project" value="TreeGrafter"/>
</dbReference>
<dbReference type="GO" id="GO:0005730">
    <property type="term" value="C:nucleolus"/>
    <property type="evidence" value="ECO:0007669"/>
    <property type="project" value="TreeGrafter"/>
</dbReference>
<name>A0A2T3BBG2_AMORE</name>
<feature type="coiled-coil region" evidence="1">
    <location>
        <begin position="250"/>
        <end position="355"/>
    </location>
</feature>
<dbReference type="InParanoid" id="A0A2T3BBG2"/>
<dbReference type="Gene3D" id="3.90.1150.80">
    <property type="match status" value="1"/>
</dbReference>
<accession>A0A2T3BBG2</accession>
<gene>
    <name evidence="4" type="ORF">M430DRAFT_115576</name>
</gene>
<evidence type="ECO:0000313" key="5">
    <source>
        <dbReference type="Proteomes" id="UP000241818"/>
    </source>
</evidence>
<evidence type="ECO:0000256" key="1">
    <source>
        <dbReference type="SAM" id="Coils"/>
    </source>
</evidence>
<keyword evidence="5" id="KW-1185">Reference proteome</keyword>
<dbReference type="OrthoDB" id="2431049at2759"/>
<dbReference type="FunFam" id="3.90.1150.80:FF:000001">
    <property type="entry name" value="Chromosome segregation protein (Pcs1)"/>
    <property type="match status" value="1"/>
</dbReference>
<feature type="compositionally biased region" description="Polar residues" evidence="2">
    <location>
        <begin position="1"/>
        <end position="12"/>
    </location>
</feature>
<evidence type="ECO:0000313" key="4">
    <source>
        <dbReference type="EMBL" id="PSS25667.1"/>
    </source>
</evidence>
<dbReference type="GO" id="GO:0034506">
    <property type="term" value="C:chromosome, centromeric core domain"/>
    <property type="evidence" value="ECO:0007669"/>
    <property type="project" value="TreeGrafter"/>
</dbReference>